<dbReference type="FunFam" id="1.10.287.280:FF:000001">
    <property type="entry name" value="DNA-directed RNA polymerase"/>
    <property type="match status" value="1"/>
</dbReference>
<evidence type="ECO:0000313" key="12">
    <source>
        <dbReference type="Proteomes" id="UP001177023"/>
    </source>
</evidence>
<protein>
    <recommendedName>
        <fullName evidence="2 9">DNA-directed RNA polymerase</fullName>
        <ecNumber evidence="2 9">2.7.7.6</ecNumber>
    </recommendedName>
</protein>
<reference evidence="11" key="1">
    <citation type="submission" date="2023-06" db="EMBL/GenBank/DDBJ databases">
        <authorList>
            <person name="Delattre M."/>
        </authorList>
    </citation>
    <scope>NUCLEOTIDE SEQUENCE</scope>
    <source>
        <strain evidence="11">AF72</strain>
    </source>
</reference>
<feature type="domain" description="DNA-directed RNA polymerase N-terminal" evidence="10">
    <location>
        <begin position="226"/>
        <end position="534"/>
    </location>
</feature>
<dbReference type="InterPro" id="IPR037159">
    <property type="entry name" value="RNA_POL_N_sf"/>
</dbReference>
<dbReference type="EMBL" id="CATQJA010002637">
    <property type="protein sequence ID" value="CAJ0575230.1"/>
    <property type="molecule type" value="Genomic_DNA"/>
</dbReference>
<dbReference type="GO" id="GO:0006390">
    <property type="term" value="P:mitochondrial transcription"/>
    <property type="evidence" value="ECO:0007669"/>
    <property type="project" value="TreeGrafter"/>
</dbReference>
<evidence type="ECO:0000256" key="3">
    <source>
        <dbReference type="ARBA" id="ARBA00022478"/>
    </source>
</evidence>
<evidence type="ECO:0000256" key="2">
    <source>
        <dbReference type="ARBA" id="ARBA00012418"/>
    </source>
</evidence>
<evidence type="ECO:0000256" key="6">
    <source>
        <dbReference type="ARBA" id="ARBA00022946"/>
    </source>
</evidence>
<keyword evidence="4 9" id="KW-0808">Transferase</keyword>
<dbReference type="Proteomes" id="UP001177023">
    <property type="component" value="Unassembled WGS sequence"/>
</dbReference>
<organism evidence="11 12">
    <name type="scientific">Mesorhabditis spiculigera</name>
    <dbReference type="NCBI Taxonomy" id="96644"/>
    <lineage>
        <taxon>Eukaryota</taxon>
        <taxon>Metazoa</taxon>
        <taxon>Ecdysozoa</taxon>
        <taxon>Nematoda</taxon>
        <taxon>Chromadorea</taxon>
        <taxon>Rhabditida</taxon>
        <taxon>Rhabditina</taxon>
        <taxon>Rhabditomorpha</taxon>
        <taxon>Rhabditoidea</taxon>
        <taxon>Rhabditidae</taxon>
        <taxon>Mesorhabditinae</taxon>
        <taxon>Mesorhabditis</taxon>
    </lineage>
</organism>
<evidence type="ECO:0000256" key="1">
    <source>
        <dbReference type="ARBA" id="ARBA00009493"/>
    </source>
</evidence>
<dbReference type="GO" id="GO:0034245">
    <property type="term" value="C:mitochondrial DNA-directed RNA polymerase complex"/>
    <property type="evidence" value="ECO:0007669"/>
    <property type="project" value="TreeGrafter"/>
</dbReference>
<dbReference type="Gene3D" id="1.10.1320.10">
    <property type="entry name" value="DNA-directed RNA polymerase, N-terminal domain"/>
    <property type="match status" value="1"/>
</dbReference>
<evidence type="ECO:0000256" key="7">
    <source>
        <dbReference type="ARBA" id="ARBA00023163"/>
    </source>
</evidence>
<dbReference type="Pfam" id="PF00940">
    <property type="entry name" value="RNA_pol"/>
    <property type="match status" value="1"/>
</dbReference>
<comment type="function">
    <text evidence="9">DNA-dependent RNA polymerase catalyzes the transcription of DNA into RNA using the four ribonucleoside triphosphates as substrates.</text>
</comment>
<evidence type="ECO:0000256" key="5">
    <source>
        <dbReference type="ARBA" id="ARBA00022695"/>
    </source>
</evidence>
<evidence type="ECO:0000256" key="4">
    <source>
        <dbReference type="ARBA" id="ARBA00022679"/>
    </source>
</evidence>
<dbReference type="PROSITE" id="PS00489">
    <property type="entry name" value="RNA_POL_PHAGE_2"/>
    <property type="match status" value="1"/>
</dbReference>
<comment type="similarity">
    <text evidence="1 9">Belongs to the phage and mitochondrial RNA polymerase family.</text>
</comment>
<keyword evidence="7 9" id="KW-0804">Transcription</keyword>
<evidence type="ECO:0000313" key="11">
    <source>
        <dbReference type="EMBL" id="CAJ0575230.1"/>
    </source>
</evidence>
<proteinExistence type="inferred from homology"/>
<dbReference type="AlphaFoldDB" id="A0AA36CVP8"/>
<dbReference type="EC" id="2.7.7.6" evidence="2 9"/>
<evidence type="ECO:0000259" key="10">
    <source>
        <dbReference type="SMART" id="SM01311"/>
    </source>
</evidence>
<dbReference type="InterPro" id="IPR046950">
    <property type="entry name" value="DNA-dir_Rpol_C_phage-type"/>
</dbReference>
<keyword evidence="12" id="KW-1185">Reference proteome</keyword>
<dbReference type="Gene3D" id="1.10.150.20">
    <property type="entry name" value="5' to 3' exonuclease, C-terminal subdomain"/>
    <property type="match status" value="1"/>
</dbReference>
<dbReference type="PANTHER" id="PTHR10102:SF0">
    <property type="entry name" value="DNA-DIRECTED RNA POLYMERASE, MITOCHONDRIAL"/>
    <property type="match status" value="1"/>
</dbReference>
<gene>
    <name evidence="11" type="ORF">MSPICULIGERA_LOCUS13545</name>
</gene>
<evidence type="ECO:0000256" key="8">
    <source>
        <dbReference type="ARBA" id="ARBA00048552"/>
    </source>
</evidence>
<dbReference type="PROSITE" id="PS00900">
    <property type="entry name" value="RNA_POL_PHAGE_1"/>
    <property type="match status" value="1"/>
</dbReference>
<dbReference type="GO" id="GO:0001018">
    <property type="term" value="F:mitochondrial promoter sequence-specific DNA binding"/>
    <property type="evidence" value="ECO:0007669"/>
    <property type="project" value="TreeGrafter"/>
</dbReference>
<dbReference type="SMART" id="SM01311">
    <property type="entry name" value="RPOL_N"/>
    <property type="match status" value="1"/>
</dbReference>
<dbReference type="InterPro" id="IPR029262">
    <property type="entry name" value="RPOL_N"/>
</dbReference>
<evidence type="ECO:0000256" key="9">
    <source>
        <dbReference type="RuleBase" id="RU003805"/>
    </source>
</evidence>
<dbReference type="GO" id="GO:0003899">
    <property type="term" value="F:DNA-directed RNA polymerase activity"/>
    <property type="evidence" value="ECO:0007669"/>
    <property type="project" value="UniProtKB-EC"/>
</dbReference>
<name>A0AA36CVP8_9BILA</name>
<dbReference type="Pfam" id="PF14700">
    <property type="entry name" value="RPOL_N"/>
    <property type="match status" value="1"/>
</dbReference>
<dbReference type="InterPro" id="IPR002092">
    <property type="entry name" value="DNA-dir_Rpol_phage-type"/>
</dbReference>
<comment type="catalytic activity">
    <reaction evidence="8 9">
        <text>RNA(n) + a ribonucleoside 5'-triphosphate = RNA(n+1) + diphosphate</text>
        <dbReference type="Rhea" id="RHEA:21248"/>
        <dbReference type="Rhea" id="RHEA-COMP:14527"/>
        <dbReference type="Rhea" id="RHEA-COMP:17342"/>
        <dbReference type="ChEBI" id="CHEBI:33019"/>
        <dbReference type="ChEBI" id="CHEBI:61557"/>
        <dbReference type="ChEBI" id="CHEBI:140395"/>
        <dbReference type="EC" id="2.7.7.6"/>
    </reaction>
</comment>
<keyword evidence="6" id="KW-0809">Transit peptide</keyword>
<accession>A0AA36CVP8</accession>
<feature type="non-terminal residue" evidence="11">
    <location>
        <position position="1"/>
    </location>
</feature>
<sequence length="1113" mass="127800">MSSSITIGRPEVSTPDGLAEIEPLTAPNMAGPLKYTKVRKFNKNWQGYQLSTMNTINRRNEKMRQHEAAERRTNFLLKYAASQNDGAKIVQLLLTGLQKREWDEKLVITDGYLRLGNMFEANLATPNPPDLTQLYVSTLNLLNYPSAIDGHNLAAGMLFLWMKVEKWVEQNPSRTPEMQADMQALAKKFSRKLGFLRLSKVNAPFSLTQRAAMRKRIQQLTGQSDEPKIMLPQNDYDLSLSLVDTLREPVRAVEYSGNPFKARGFNEKNHKRLFRKQLSAVKETWTDMPNPCYEPVASLVHVIGAENMAAMIHKSISCILAQGSAVVMRHSFQRTIIEPLVMKFQRMCLESVSPEDDEVFAKLFADYSRYFFEKSLPYTWFSMDVYQEISIQLETLIFKIFSFTEPAKTQNRYPVEKPVFSIKNISQETEAAKEGYVNAAVIVPAIKIAPEFMETLMTHRFERLSFPSTELPMVVPPRPWNDYGIGGPQYQSSSRVIRNASEFPDFKSNQECRQRLTQRQQARPVWDALNFLGSTPWKINVPLLDLLLKVSKMGERAEHRALMKQLNIPMCPMTIERNQVTIKALFGDYPGYVDMTKENWTEFRRQKYLLFKERNEAHSLRSYLLYRLAQANYFRMDTLYFPHNMDFRGRVYPISPHLSHMGDDVNRSLLIFARGRPLGTNGLHWLKRHVINLTGLYKKKSVEERDRIADELLPKILASAENPLDCEGQWWKESEAPFQTLAACIEIKKAIDSGNPEKFISHLPIHQDGSCNGLQHYAALGRDKEGAAEVNLLPADIPGDVYSSVAKRVELRRLHDENEVSPSAHKVARELREAMPQEVPRKVIKQTVMTTVYGVTMRGAEMQILKQLKALELPGDLKAFARYLADLTFKSLNDAFKNSMELKEWFRQCAKGIAQLHRTVEWVTPLGLPVAQPYVKMETHRGIRFPRPIATKQMSAFPPNYVHSIDSTHMMLTALECARRGLTFAAVHDCYWTHASSVEEMNHLCRETFIRLHSEPLVEQLSEQFKKNYLPEDLQDRMDDLEREYYEGLLTPRVPPGTLDLSEVRNSVYFFSLASSSRKTTYQKICKIGLLTPRVPPGTLDLSEVRNSVYFFS</sequence>
<keyword evidence="3 9" id="KW-0240">DNA-directed RNA polymerase</keyword>
<keyword evidence="5 9" id="KW-0548">Nucleotidyltransferase</keyword>
<dbReference type="Gene3D" id="1.10.287.280">
    <property type="match status" value="1"/>
</dbReference>
<dbReference type="InterPro" id="IPR043502">
    <property type="entry name" value="DNA/RNA_pol_sf"/>
</dbReference>
<dbReference type="PANTHER" id="PTHR10102">
    <property type="entry name" value="DNA-DIRECTED RNA POLYMERASE, MITOCHONDRIAL"/>
    <property type="match status" value="1"/>
</dbReference>
<dbReference type="SUPFAM" id="SSF56672">
    <property type="entry name" value="DNA/RNA polymerases"/>
    <property type="match status" value="1"/>
</dbReference>
<comment type="caution">
    <text evidence="11">The sequence shown here is derived from an EMBL/GenBank/DDBJ whole genome shotgun (WGS) entry which is preliminary data.</text>
</comment>